<reference evidence="2" key="1">
    <citation type="journal article" date="2019" name="Int. J. Syst. Evol. Microbiol.">
        <title>The Global Catalogue of Microorganisms (GCM) 10K type strain sequencing project: providing services to taxonomists for standard genome sequencing and annotation.</title>
        <authorList>
            <consortium name="The Broad Institute Genomics Platform"/>
            <consortium name="The Broad Institute Genome Sequencing Center for Infectious Disease"/>
            <person name="Wu L."/>
            <person name="Ma J."/>
        </authorList>
    </citation>
    <scope>NUCLEOTIDE SEQUENCE [LARGE SCALE GENOMIC DNA]</scope>
    <source>
        <strain evidence="2">KCTC 42739</strain>
    </source>
</reference>
<sequence length="91" mass="9209">MRALLILIGLAALVVVGLMSVGLLKLNTTPGSLPSVAVQGGNAPTVKADMATLSVGTENKTVDVPTVGTTQKTITVPTVQLNRPEGNSTAQ</sequence>
<protein>
    <submittedName>
        <fullName evidence="1">Uncharacterized protein</fullName>
    </submittedName>
</protein>
<name>A0ABV7SX20_9SPHN</name>
<dbReference type="EMBL" id="JBHRXP010000002">
    <property type="protein sequence ID" value="MFC3579835.1"/>
    <property type="molecule type" value="Genomic_DNA"/>
</dbReference>
<accession>A0ABV7SX20</accession>
<evidence type="ECO:0000313" key="2">
    <source>
        <dbReference type="Proteomes" id="UP001595713"/>
    </source>
</evidence>
<evidence type="ECO:0000313" key="1">
    <source>
        <dbReference type="EMBL" id="MFC3579835.1"/>
    </source>
</evidence>
<dbReference type="RefSeq" id="WP_261293279.1">
    <property type="nucleotide sequence ID" value="NZ_JANQBK010000003.1"/>
</dbReference>
<keyword evidence="2" id="KW-1185">Reference proteome</keyword>
<dbReference type="Proteomes" id="UP001595713">
    <property type="component" value="Unassembled WGS sequence"/>
</dbReference>
<proteinExistence type="predicted"/>
<organism evidence="1 2">
    <name type="scientific">Sphingomonas hylomeconis</name>
    <dbReference type="NCBI Taxonomy" id="1395958"/>
    <lineage>
        <taxon>Bacteria</taxon>
        <taxon>Pseudomonadati</taxon>
        <taxon>Pseudomonadota</taxon>
        <taxon>Alphaproteobacteria</taxon>
        <taxon>Sphingomonadales</taxon>
        <taxon>Sphingomonadaceae</taxon>
        <taxon>Sphingomonas</taxon>
    </lineage>
</organism>
<gene>
    <name evidence="1" type="ORF">ACFONA_06605</name>
</gene>
<comment type="caution">
    <text evidence="1">The sequence shown here is derived from an EMBL/GenBank/DDBJ whole genome shotgun (WGS) entry which is preliminary data.</text>
</comment>